<feature type="domain" description="Heterokaryon incompatibility" evidence="1">
    <location>
        <begin position="98"/>
        <end position="159"/>
    </location>
</feature>
<name>A0ABR0SHW1_9HYPO</name>
<sequence>MYIVNEVRAIQSHPEATTETHAMNNNAGRFLETRDVPRQMDCMATYEHARRRLEECHHHEACLRPLPTVLPTRLLDCSNPAQPRLFINDGAGLEKALYAALSYVWGEDQPHKTTFQNIGSYISCINLQCIPRTVIDAITVAHELGVRYLWVDAFCITRLKRGQSP</sequence>
<dbReference type="InterPro" id="IPR010730">
    <property type="entry name" value="HET"/>
</dbReference>
<dbReference type="Pfam" id="PF06985">
    <property type="entry name" value="HET"/>
    <property type="match status" value="1"/>
</dbReference>
<comment type="caution">
    <text evidence="2">The sequence shown here is derived from an EMBL/GenBank/DDBJ whole genome shotgun (WGS) entry which is preliminary data.</text>
</comment>
<dbReference type="Proteomes" id="UP001338125">
    <property type="component" value="Unassembled WGS sequence"/>
</dbReference>
<gene>
    <name evidence="2" type="ORF">PT974_07786</name>
</gene>
<dbReference type="PANTHER" id="PTHR33112">
    <property type="entry name" value="DOMAIN PROTEIN, PUTATIVE-RELATED"/>
    <property type="match status" value="1"/>
</dbReference>
<evidence type="ECO:0000259" key="1">
    <source>
        <dbReference type="Pfam" id="PF06985"/>
    </source>
</evidence>
<organism evidence="2 3">
    <name type="scientific">Cladobotryum mycophilum</name>
    <dbReference type="NCBI Taxonomy" id="491253"/>
    <lineage>
        <taxon>Eukaryota</taxon>
        <taxon>Fungi</taxon>
        <taxon>Dikarya</taxon>
        <taxon>Ascomycota</taxon>
        <taxon>Pezizomycotina</taxon>
        <taxon>Sordariomycetes</taxon>
        <taxon>Hypocreomycetidae</taxon>
        <taxon>Hypocreales</taxon>
        <taxon>Hypocreaceae</taxon>
        <taxon>Cladobotryum</taxon>
    </lineage>
</organism>
<protein>
    <recommendedName>
        <fullName evidence="1">Heterokaryon incompatibility domain-containing protein</fullName>
    </recommendedName>
</protein>
<reference evidence="2 3" key="1">
    <citation type="submission" date="2024-01" db="EMBL/GenBank/DDBJ databases">
        <title>Complete genome of Cladobotryum mycophilum ATHUM6906.</title>
        <authorList>
            <person name="Christinaki A.C."/>
            <person name="Myridakis A.I."/>
            <person name="Kouvelis V.N."/>
        </authorList>
    </citation>
    <scope>NUCLEOTIDE SEQUENCE [LARGE SCALE GENOMIC DNA]</scope>
    <source>
        <strain evidence="2 3">ATHUM6906</strain>
    </source>
</reference>
<accession>A0ABR0SHW1</accession>
<keyword evidence="3" id="KW-1185">Reference proteome</keyword>
<dbReference type="PANTHER" id="PTHR33112:SF16">
    <property type="entry name" value="HETEROKARYON INCOMPATIBILITY DOMAIN-CONTAINING PROTEIN"/>
    <property type="match status" value="1"/>
</dbReference>
<dbReference type="EMBL" id="JAVFKD010000013">
    <property type="protein sequence ID" value="KAK5991752.1"/>
    <property type="molecule type" value="Genomic_DNA"/>
</dbReference>
<evidence type="ECO:0000313" key="3">
    <source>
        <dbReference type="Proteomes" id="UP001338125"/>
    </source>
</evidence>
<evidence type="ECO:0000313" key="2">
    <source>
        <dbReference type="EMBL" id="KAK5991752.1"/>
    </source>
</evidence>
<proteinExistence type="predicted"/>